<organism evidence="4 5">
    <name type="scientific">Acrodontium crateriforme</name>
    <dbReference type="NCBI Taxonomy" id="150365"/>
    <lineage>
        <taxon>Eukaryota</taxon>
        <taxon>Fungi</taxon>
        <taxon>Dikarya</taxon>
        <taxon>Ascomycota</taxon>
        <taxon>Pezizomycotina</taxon>
        <taxon>Dothideomycetes</taxon>
        <taxon>Dothideomycetidae</taxon>
        <taxon>Mycosphaerellales</taxon>
        <taxon>Teratosphaeriaceae</taxon>
        <taxon>Acrodontium</taxon>
    </lineage>
</organism>
<dbReference type="AlphaFoldDB" id="A0AAQ3LXV4"/>
<evidence type="ECO:0000313" key="5">
    <source>
        <dbReference type="Proteomes" id="UP001303373"/>
    </source>
</evidence>
<keyword evidence="2" id="KW-1133">Transmembrane helix</keyword>
<feature type="compositionally biased region" description="Low complexity" evidence="1">
    <location>
        <begin position="564"/>
        <end position="574"/>
    </location>
</feature>
<feature type="chain" id="PRO_5042955645" evidence="3">
    <location>
        <begin position="20"/>
        <end position="620"/>
    </location>
</feature>
<name>A0AAQ3LXV4_9PEZI</name>
<protein>
    <submittedName>
        <fullName evidence="4">Uncharacterized protein</fullName>
    </submittedName>
</protein>
<feature type="signal peptide" evidence="3">
    <location>
        <begin position="1"/>
        <end position="19"/>
    </location>
</feature>
<accession>A0AAQ3LXV4</accession>
<gene>
    <name evidence="4" type="ORF">R9X50_00032300</name>
</gene>
<keyword evidence="3" id="KW-0732">Signal</keyword>
<keyword evidence="5" id="KW-1185">Reference proteome</keyword>
<keyword evidence="2" id="KW-0812">Transmembrane</keyword>
<evidence type="ECO:0000256" key="1">
    <source>
        <dbReference type="SAM" id="MobiDB-lite"/>
    </source>
</evidence>
<keyword evidence="2" id="KW-0472">Membrane</keyword>
<proteinExistence type="predicted"/>
<dbReference type="Proteomes" id="UP001303373">
    <property type="component" value="Chromosome 1"/>
</dbReference>
<sequence>MRSLFTFAAVLSVLAPVLALPIPLEARSMYTPSLEHDMAVDSYSGPTDTDSVTTTINIPRPDDDALVFEIHVPIQGNLGKDDHLSINHHPIHLLWDNDRTESKITIPVTDVASVVHTADISIRGVASRHTSQDTGSELLVRNTYFDIISLDGQPANELSFELVTQPGSSSPLQMVTVGSSNDLIDLTEPDVPTNPFTDDSKDETFDHKEFDLSQQADLLRLLEIEATALQAEIIAKKKAITAYLKQHRSGKSLRVLIKECDGLVCAAQAAAQRICDTISDQSSGYAKTGNFHVQQLVAVNSDEKSSQSLSMPLPQMQNLTSGTVQDGETPLKKTQSVSASAYKFQDLVDPTNPLILALQIIAAALGLATLFKVIQRKCMSMRKRVERAADAEERRNARAYRRAARRALMRQRWDNFISALNCFRPKAEDRIEDYEEKRALILQDAFLEQMNDIDSAEKGQIMEAEIRELRNAQEIVASLIRYPASDRHFGTDLESARPVYLPSAMRSRASTGTLPSYTSESLPGYTSRPATLAASSIVDILTTSTPSTLASNSSSISGDDDSDSYVSPPSTTSSAGGQRTISLEISRCTPVSSIIDVSPRPSDETLRTLISRSTDMAGYR</sequence>
<dbReference type="EMBL" id="CP138580">
    <property type="protein sequence ID" value="WPG97546.1"/>
    <property type="molecule type" value="Genomic_DNA"/>
</dbReference>
<feature type="region of interest" description="Disordered" evidence="1">
    <location>
        <begin position="546"/>
        <end position="581"/>
    </location>
</feature>
<evidence type="ECO:0000256" key="3">
    <source>
        <dbReference type="SAM" id="SignalP"/>
    </source>
</evidence>
<feature type="compositionally biased region" description="Low complexity" evidence="1">
    <location>
        <begin position="546"/>
        <end position="557"/>
    </location>
</feature>
<evidence type="ECO:0000313" key="4">
    <source>
        <dbReference type="EMBL" id="WPG97546.1"/>
    </source>
</evidence>
<evidence type="ECO:0000256" key="2">
    <source>
        <dbReference type="SAM" id="Phobius"/>
    </source>
</evidence>
<reference evidence="4 5" key="1">
    <citation type="submission" date="2023-11" db="EMBL/GenBank/DDBJ databases">
        <title>An acidophilic fungus is an integral part of prey digestion in a carnivorous sundew plant.</title>
        <authorList>
            <person name="Tsai I.J."/>
        </authorList>
    </citation>
    <scope>NUCLEOTIDE SEQUENCE [LARGE SCALE GENOMIC DNA]</scope>
    <source>
        <strain evidence="4">169a</strain>
    </source>
</reference>
<feature type="transmembrane region" description="Helical" evidence="2">
    <location>
        <begin position="354"/>
        <end position="374"/>
    </location>
</feature>